<sequence length="598" mass="65342">MGGSGGVCAKHGCAFGQATSSPAGLLEGSCAGAMGRGAGEELPPRPQGPARLAGRRSYLPFRTQSAPTSRVRLPTASVSSVSASARFVTRQQSPAAAPAPAAPAPGDPASAPVPASAPAPALPIMDSRKLSELQAFIRLCQQDPSLLHTEELRFLREWVESMGGKIPPIPHKAKSEEKVKEEKTETKKAEEAPKLEELESEESDVEIDNEGVIEADTDSPQEMGDETKEITDEMMDQANEKKVAAIDALNGGDLNAAIQLLTEAIKLNPRLAILYAKRASIFIKLQKPNAAIRDCDRAIEINPDSAQPYKWRGKAHRLLGHWEDSARDLAMACKLDYDEDASAMLKEVQPRAQKIAEHRRKYERKREEREVKERLERVKKAREEHERAQREEEARRTSGAQFGSFPGFPGGMPGNFGGMPGMGGAMPGMAGMAGMPGLNEILSDPEVLAAMQDPEVMVAFQDVAQNPANMSKYQSNPKVMNLISKLSAKFGGVGEVSKEEREPSEELDQLSLERTSDEMYSEDSLELMDASTEDEQWITTPKPIPGTFVPKDMSIVLRQYKAGEVKRWGRKKVRIEELDGASSEDEDEITKRLSGKDL</sequence>
<feature type="compositionally biased region" description="Basic and acidic residues" evidence="8">
    <location>
        <begin position="380"/>
        <end position="396"/>
    </location>
</feature>
<evidence type="ECO:0000259" key="9">
    <source>
        <dbReference type="SMART" id="SM00727"/>
    </source>
</evidence>
<gene>
    <name evidence="10" type="primary">ST13</name>
</gene>
<comment type="subcellular location">
    <subcellularLocation>
        <location evidence="1">Cytoplasm</location>
    </subcellularLocation>
</comment>
<feature type="domain" description="STI1" evidence="9">
    <location>
        <begin position="444"/>
        <end position="483"/>
    </location>
</feature>
<proteinExistence type="inferred from homology"/>
<dbReference type="Gene3D" id="6.10.250.3420">
    <property type="match status" value="1"/>
</dbReference>
<keyword evidence="3" id="KW-0963">Cytoplasm</keyword>
<evidence type="ECO:0000256" key="5">
    <source>
        <dbReference type="ARBA" id="ARBA00022803"/>
    </source>
</evidence>
<dbReference type="Pfam" id="PF18253">
    <property type="entry name" value="HipN"/>
    <property type="match status" value="1"/>
</dbReference>
<reference evidence="10 11" key="1">
    <citation type="journal article" date="2011" name="Proc. Natl. Acad. Sci. U.S.A.">
        <title>Genetic diversity and population structure of the endangered marsupial Sarcophilus harrisii (Tasmanian devil).</title>
        <authorList>
            <person name="Miller W."/>
            <person name="Hayes V.M."/>
            <person name="Ratan A."/>
            <person name="Petersen D.C."/>
            <person name="Wittekindt N.E."/>
            <person name="Miller J."/>
            <person name="Walenz B."/>
            <person name="Knight J."/>
            <person name="Qi J."/>
            <person name="Zhao F."/>
            <person name="Wang Q."/>
            <person name="Bedoya-Reina O.C."/>
            <person name="Katiyar N."/>
            <person name="Tomsho L.P."/>
            <person name="Kasson L.M."/>
            <person name="Hardie R.A."/>
            <person name="Woodbridge P."/>
            <person name="Tindall E.A."/>
            <person name="Bertelsen M.F."/>
            <person name="Dixon D."/>
            <person name="Pyecroft S."/>
            <person name="Helgen K.M."/>
            <person name="Lesk A.M."/>
            <person name="Pringle T.H."/>
            <person name="Patterson N."/>
            <person name="Zhang Y."/>
            <person name="Kreiss A."/>
            <person name="Woods G.M."/>
            <person name="Jones M.E."/>
            <person name="Schuster S.C."/>
        </authorList>
    </citation>
    <scope>NUCLEOTIDE SEQUENCE [LARGE SCALE GENOMIC DNA]</scope>
</reference>
<evidence type="ECO:0000256" key="8">
    <source>
        <dbReference type="SAM" id="MobiDB-lite"/>
    </source>
</evidence>
<evidence type="ECO:0000256" key="6">
    <source>
        <dbReference type="ARBA" id="ARBA00037033"/>
    </source>
</evidence>
<feature type="compositionally biased region" description="Acidic residues" evidence="8">
    <location>
        <begin position="578"/>
        <end position="588"/>
    </location>
</feature>
<feature type="repeat" description="TPR" evidence="7">
    <location>
        <begin position="272"/>
        <end position="305"/>
    </location>
</feature>
<evidence type="ECO:0000256" key="7">
    <source>
        <dbReference type="PROSITE-ProRule" id="PRU00339"/>
    </source>
</evidence>
<evidence type="ECO:0000256" key="2">
    <source>
        <dbReference type="ARBA" id="ARBA00009015"/>
    </source>
</evidence>
<reference evidence="10" key="2">
    <citation type="submission" date="2025-08" db="UniProtKB">
        <authorList>
            <consortium name="Ensembl"/>
        </authorList>
    </citation>
    <scope>IDENTIFICATION</scope>
</reference>
<feature type="region of interest" description="Disordered" evidence="8">
    <location>
        <begin position="166"/>
        <end position="206"/>
    </location>
</feature>
<dbReference type="InterPro" id="IPR011990">
    <property type="entry name" value="TPR-like_helical_dom_sf"/>
</dbReference>
<evidence type="ECO:0000256" key="3">
    <source>
        <dbReference type="ARBA" id="ARBA00022490"/>
    </source>
</evidence>
<dbReference type="HOGENOM" id="CLU_026202_0_1_1"/>
<dbReference type="Ensembl" id="ENSSHAT00000000365.2">
    <property type="protein sequence ID" value="ENSSHAP00000000360.2"/>
    <property type="gene ID" value="ENSSHAG00000000319.2"/>
</dbReference>
<dbReference type="InterPro" id="IPR006636">
    <property type="entry name" value="STI1_HS-bd"/>
</dbReference>
<dbReference type="Gene3D" id="1.10.260.100">
    <property type="match status" value="1"/>
</dbReference>
<dbReference type="GeneTree" id="ENSGT00390000001347"/>
<comment type="function">
    <text evidence="6">One HIP oligomer binds the ATPase domains of at least two HSC70 molecules dependent on activation of the HSC70 ATPase by HSP40. Stabilizes the ADP state of HSC70 that has a high affinity for substrate protein. Through its own chaperone activity, it may contribute to the interaction of HSC70 with various target proteins.</text>
</comment>
<dbReference type="AlphaFoldDB" id="G3VB06"/>
<comment type="similarity">
    <text evidence="2">Belongs to the FAM10 family.</text>
</comment>
<dbReference type="InterPro" id="IPR019734">
    <property type="entry name" value="TPR_rpt"/>
</dbReference>
<dbReference type="Proteomes" id="UP000007648">
    <property type="component" value="Unassembled WGS sequence"/>
</dbReference>
<feature type="region of interest" description="Disordered" evidence="8">
    <location>
        <begin position="25"/>
        <end position="76"/>
    </location>
</feature>
<dbReference type="InParanoid" id="G3VB06"/>
<keyword evidence="5 7" id="KW-0802">TPR repeat</keyword>
<evidence type="ECO:0000313" key="10">
    <source>
        <dbReference type="Ensembl" id="ENSSHAP00000000360.2"/>
    </source>
</evidence>
<dbReference type="Gene3D" id="1.25.40.10">
    <property type="entry name" value="Tetratricopeptide repeat domain"/>
    <property type="match status" value="1"/>
</dbReference>
<dbReference type="SMART" id="SM00028">
    <property type="entry name" value="TPR"/>
    <property type="match status" value="3"/>
</dbReference>
<dbReference type="PROSITE" id="PS50005">
    <property type="entry name" value="TPR"/>
    <property type="match status" value="1"/>
</dbReference>
<dbReference type="Pfam" id="PF13181">
    <property type="entry name" value="TPR_8"/>
    <property type="match status" value="1"/>
</dbReference>
<keyword evidence="11" id="KW-1185">Reference proteome</keyword>
<accession>G3VB06</accession>
<dbReference type="FunFam" id="6.10.250.3420:FF:000001">
    <property type="entry name" value="Hsc70-interacting protein-like protein"/>
    <property type="match status" value="1"/>
</dbReference>
<evidence type="ECO:0000256" key="1">
    <source>
        <dbReference type="ARBA" id="ARBA00004496"/>
    </source>
</evidence>
<keyword evidence="4" id="KW-0677">Repeat</keyword>
<feature type="compositionally biased region" description="Basic and acidic residues" evidence="8">
    <location>
        <begin position="589"/>
        <end position="598"/>
    </location>
</feature>
<name>G3VB06_SARHA</name>
<feature type="region of interest" description="Disordered" evidence="8">
    <location>
        <begin position="380"/>
        <end position="410"/>
    </location>
</feature>
<dbReference type="FunCoup" id="G3VB06">
    <property type="interactions" value="2389"/>
</dbReference>
<dbReference type="Pfam" id="PF17830">
    <property type="entry name" value="STI1-HOP_DP"/>
    <property type="match status" value="1"/>
</dbReference>
<feature type="region of interest" description="Disordered" evidence="8">
    <location>
        <begin position="578"/>
        <end position="598"/>
    </location>
</feature>
<dbReference type="CDD" id="cd14438">
    <property type="entry name" value="Hip_N"/>
    <property type="match status" value="1"/>
</dbReference>
<protein>
    <submittedName>
        <fullName evidence="10">ST13 Hsp70 interacting protein</fullName>
    </submittedName>
</protein>
<feature type="region of interest" description="Disordered" evidence="8">
    <location>
        <begin position="89"/>
        <end position="117"/>
    </location>
</feature>
<evidence type="ECO:0000313" key="11">
    <source>
        <dbReference type="Proteomes" id="UP000007648"/>
    </source>
</evidence>
<dbReference type="InterPro" id="IPR034649">
    <property type="entry name" value="Hip_N"/>
</dbReference>
<dbReference type="FunFam" id="1.10.260.100:FF:000007">
    <property type="entry name" value="hsc70-interacting protein-like isoform X1"/>
    <property type="match status" value="1"/>
</dbReference>
<dbReference type="GO" id="GO:0005737">
    <property type="term" value="C:cytoplasm"/>
    <property type="evidence" value="ECO:0007669"/>
    <property type="project" value="UniProtKB-SubCell"/>
</dbReference>
<evidence type="ECO:0000256" key="4">
    <source>
        <dbReference type="ARBA" id="ARBA00022737"/>
    </source>
</evidence>
<dbReference type="PANTHER" id="PTHR45883">
    <property type="entry name" value="HSC70-INTERACTING PROTEIN"/>
    <property type="match status" value="1"/>
</dbReference>
<dbReference type="InterPro" id="IPR041243">
    <property type="entry name" value="STI1/HOP_DP"/>
</dbReference>
<reference evidence="10" key="3">
    <citation type="submission" date="2025-09" db="UniProtKB">
        <authorList>
            <consortium name="Ensembl"/>
        </authorList>
    </citation>
    <scope>IDENTIFICATION</scope>
</reference>
<dbReference type="FunFam" id="1.25.40.10:FF:000080">
    <property type="entry name" value="hsc70-interacting protein-like isoform X1"/>
    <property type="match status" value="1"/>
</dbReference>
<dbReference type="SUPFAM" id="SSF48452">
    <property type="entry name" value="TPR-like"/>
    <property type="match status" value="1"/>
</dbReference>
<dbReference type="SMART" id="SM00727">
    <property type="entry name" value="STI1"/>
    <property type="match status" value="1"/>
</dbReference>
<organism evidence="10 11">
    <name type="scientific">Sarcophilus harrisii</name>
    <name type="common">Tasmanian devil</name>
    <name type="synonym">Sarcophilus laniarius</name>
    <dbReference type="NCBI Taxonomy" id="9305"/>
    <lineage>
        <taxon>Eukaryota</taxon>
        <taxon>Metazoa</taxon>
        <taxon>Chordata</taxon>
        <taxon>Craniata</taxon>
        <taxon>Vertebrata</taxon>
        <taxon>Euteleostomi</taxon>
        <taxon>Mammalia</taxon>
        <taxon>Metatheria</taxon>
        <taxon>Dasyuromorphia</taxon>
        <taxon>Dasyuridae</taxon>
        <taxon>Sarcophilus</taxon>
    </lineage>
</organism>
<dbReference type="GO" id="GO:0046983">
    <property type="term" value="F:protein dimerization activity"/>
    <property type="evidence" value="ECO:0007669"/>
    <property type="project" value="InterPro"/>
</dbReference>
<dbReference type="PANTHER" id="PTHR45883:SF2">
    <property type="entry name" value="HSC70-INTERACTING PROTEIN"/>
    <property type="match status" value="1"/>
</dbReference>
<dbReference type="GO" id="GO:0030544">
    <property type="term" value="F:Hsp70 protein binding"/>
    <property type="evidence" value="ECO:0007669"/>
    <property type="project" value="TreeGrafter"/>
</dbReference>
<feature type="compositionally biased region" description="Basic and acidic residues" evidence="8">
    <location>
        <begin position="173"/>
        <end position="197"/>
    </location>
</feature>